<keyword evidence="6" id="KW-0560">Oxidoreductase</keyword>
<protein>
    <recommendedName>
        <fullName evidence="10">FAD/NAD(P)-binding domain-containing protein</fullName>
    </recommendedName>
</protein>
<dbReference type="HOGENOM" id="CLU_006937_8_2_1"/>
<evidence type="ECO:0008006" key="10">
    <source>
        <dbReference type="Google" id="ProtNLM"/>
    </source>
</evidence>
<dbReference type="Pfam" id="PF13738">
    <property type="entry name" value="Pyr_redox_3"/>
    <property type="match status" value="1"/>
</dbReference>
<dbReference type="VEuPathDB" id="FungiDB:Z517_04624"/>
<dbReference type="FunFam" id="3.50.50.60:FF:000314">
    <property type="entry name" value="Baeyer-Villiger monooxygenase"/>
    <property type="match status" value="1"/>
</dbReference>
<dbReference type="RefSeq" id="XP_013285406.1">
    <property type="nucleotide sequence ID" value="XM_013429952.1"/>
</dbReference>
<dbReference type="Proteomes" id="UP000053029">
    <property type="component" value="Unassembled WGS sequence"/>
</dbReference>
<evidence type="ECO:0000256" key="1">
    <source>
        <dbReference type="ARBA" id="ARBA00001974"/>
    </source>
</evidence>
<dbReference type="Gene3D" id="3.50.50.60">
    <property type="entry name" value="FAD/NAD(P)-binding domain"/>
    <property type="match status" value="2"/>
</dbReference>
<dbReference type="PANTHER" id="PTHR43098">
    <property type="entry name" value="L-ORNITHINE N(5)-MONOOXYGENASE-RELATED"/>
    <property type="match status" value="1"/>
</dbReference>
<evidence type="ECO:0000256" key="7">
    <source>
        <dbReference type="ARBA" id="ARBA00023033"/>
    </source>
</evidence>
<dbReference type="SUPFAM" id="SSF51905">
    <property type="entry name" value="FAD/NAD(P)-binding domain"/>
    <property type="match status" value="1"/>
</dbReference>
<name>A0A0D2GL13_9EURO</name>
<evidence type="ECO:0000256" key="4">
    <source>
        <dbReference type="ARBA" id="ARBA00022827"/>
    </source>
</evidence>
<dbReference type="EMBL" id="KN846971">
    <property type="protein sequence ID" value="KIW81598.1"/>
    <property type="molecule type" value="Genomic_DNA"/>
</dbReference>
<dbReference type="InterPro" id="IPR036188">
    <property type="entry name" value="FAD/NAD-bd_sf"/>
</dbReference>
<proteinExistence type="inferred from homology"/>
<dbReference type="GeneID" id="25304114"/>
<keyword evidence="3" id="KW-0285">Flavoprotein</keyword>
<evidence type="ECO:0000256" key="6">
    <source>
        <dbReference type="ARBA" id="ARBA00023002"/>
    </source>
</evidence>
<keyword evidence="4" id="KW-0274">FAD</keyword>
<dbReference type="AlphaFoldDB" id="A0A0D2GL13"/>
<dbReference type="OrthoDB" id="66881at2759"/>
<reference evidence="8 9" key="1">
    <citation type="submission" date="2015-01" db="EMBL/GenBank/DDBJ databases">
        <title>The Genome Sequence of Fonsecaea pedrosoi CBS 271.37.</title>
        <authorList>
            <consortium name="The Broad Institute Genomics Platform"/>
            <person name="Cuomo C."/>
            <person name="de Hoog S."/>
            <person name="Gorbushina A."/>
            <person name="Stielow B."/>
            <person name="Teixiera M."/>
            <person name="Abouelleil A."/>
            <person name="Chapman S.B."/>
            <person name="Priest M."/>
            <person name="Young S.K."/>
            <person name="Wortman J."/>
            <person name="Nusbaum C."/>
            <person name="Birren B."/>
        </authorList>
    </citation>
    <scope>NUCLEOTIDE SEQUENCE [LARGE SCALE GENOMIC DNA]</scope>
    <source>
        <strain evidence="8 9">CBS 271.37</strain>
    </source>
</reference>
<gene>
    <name evidence="8" type="ORF">Z517_04624</name>
</gene>
<comment type="similarity">
    <text evidence="2">Belongs to the FAD-binding monooxygenase family.</text>
</comment>
<evidence type="ECO:0000313" key="8">
    <source>
        <dbReference type="EMBL" id="KIW81598.1"/>
    </source>
</evidence>
<dbReference type="PANTHER" id="PTHR43098:SF4">
    <property type="entry name" value="BLR3857 PROTEIN"/>
    <property type="match status" value="1"/>
</dbReference>
<keyword evidence="9" id="KW-1185">Reference proteome</keyword>
<organism evidence="8 9">
    <name type="scientific">Fonsecaea pedrosoi CBS 271.37</name>
    <dbReference type="NCBI Taxonomy" id="1442368"/>
    <lineage>
        <taxon>Eukaryota</taxon>
        <taxon>Fungi</taxon>
        <taxon>Dikarya</taxon>
        <taxon>Ascomycota</taxon>
        <taxon>Pezizomycotina</taxon>
        <taxon>Eurotiomycetes</taxon>
        <taxon>Chaetothyriomycetidae</taxon>
        <taxon>Chaetothyriales</taxon>
        <taxon>Herpotrichiellaceae</taxon>
        <taxon>Fonsecaea</taxon>
    </lineage>
</organism>
<keyword evidence="5" id="KW-0521">NADP</keyword>
<evidence type="ECO:0000256" key="5">
    <source>
        <dbReference type="ARBA" id="ARBA00022857"/>
    </source>
</evidence>
<evidence type="ECO:0000256" key="2">
    <source>
        <dbReference type="ARBA" id="ARBA00010139"/>
    </source>
</evidence>
<comment type="cofactor">
    <cofactor evidence="1">
        <name>FAD</name>
        <dbReference type="ChEBI" id="CHEBI:57692"/>
    </cofactor>
</comment>
<keyword evidence="7" id="KW-0503">Monooxygenase</keyword>
<dbReference type="GO" id="GO:0004497">
    <property type="term" value="F:monooxygenase activity"/>
    <property type="evidence" value="ECO:0007669"/>
    <property type="project" value="UniProtKB-KW"/>
</dbReference>
<dbReference type="FunFam" id="3.50.50.60:FF:000341">
    <property type="entry name" value="Baeyer-Villiger monooxygenase"/>
    <property type="match status" value="1"/>
</dbReference>
<evidence type="ECO:0000313" key="9">
    <source>
        <dbReference type="Proteomes" id="UP000053029"/>
    </source>
</evidence>
<accession>A0A0D2GL13</accession>
<evidence type="ECO:0000256" key="3">
    <source>
        <dbReference type="ARBA" id="ARBA00022630"/>
    </source>
</evidence>
<sequence>MATPPGDVLVATAADAPIPSLTTDEKVQLPFDPKALKEKYLQERDKRLQNGGVFQYRPIEGTLKHWIEDPYVPPAPPRDPIEKEVEVLVVGGGYGGELCAVRLQEQGIGDYIIVEKAGDYGGTWYWNRYPGAQCDIDSYIYLPLLEETGYIPVEKYSHATELLEHAQRIGKHYDLYKDTLFQTEIVDLRWDESTTRWQIETSRQDKIKARFVITASGPLHRPKLPGLPGIEEYTGHSFHSSRWDYEYTGGNTHGGLTKLKDKRVGILGTGATAIQIVPHLGDWAKELYVFQRTPSSVAVRGNRPTDPEWAKTLKKGWQQERMDNYNIIVSGGEVDEDLVSDGWTSSMAKLRPGPNQVKNADPAEIAKIIQLADFDQMNSIRARVDSIVKDKATAEALKPWYNQFCKRPTFHDRYLQTFNKPNVTLVDTQGRGVDRITPKGIVANGKEYELDCIIYATGFELATDWSHRSGLEITGRNGLTITEKWRDGAKTLHGWTTNGFPNCYFVSGIQAALTSNFMHITNEQAKHIAWVIRQAKDRGLRTVEASIEAEEKWVDVIIEKGRGRYEFLKQCTPGYYNDEGDITMKLRRNSVYGDGAVAFLDITKKWREDNELEGLQVTKEAA</sequence>
<dbReference type="InterPro" id="IPR050775">
    <property type="entry name" value="FAD-binding_Monooxygenases"/>
</dbReference>